<reference evidence="3" key="1">
    <citation type="journal article" date="2011" name="PLoS Pathog.">
        <title>Comparative genomics yields insights into niche adaptation of plant vascular wilt pathogens.</title>
        <authorList>
            <person name="Klosterman S.J."/>
            <person name="Subbarao K.V."/>
            <person name="Kang S."/>
            <person name="Veronese P."/>
            <person name="Gold S.E."/>
            <person name="Thomma B.P.H.J."/>
            <person name="Chen Z."/>
            <person name="Henrissat B."/>
            <person name="Lee Y.-H."/>
            <person name="Park J."/>
            <person name="Garcia-Pedrajas M.D."/>
            <person name="Barbara D.J."/>
            <person name="Anchieta A."/>
            <person name="de Jonge R."/>
            <person name="Santhanam P."/>
            <person name="Maruthachalam K."/>
            <person name="Atallah Z."/>
            <person name="Amyotte S.G."/>
            <person name="Paz Z."/>
            <person name="Inderbitzin P."/>
            <person name="Hayes R.J."/>
            <person name="Heiman D.I."/>
            <person name="Young S."/>
            <person name="Zeng Q."/>
            <person name="Engels R."/>
            <person name="Galagan J."/>
            <person name="Cuomo C.A."/>
            <person name="Dobinson K.F."/>
            <person name="Ma L.-J."/>
        </authorList>
    </citation>
    <scope>NUCLEOTIDE SEQUENCE [LARGE SCALE GENOMIC DNA]</scope>
    <source>
        <strain evidence="3">VaMs.102 / ATCC MYA-4576 / FGSC 10136</strain>
    </source>
</reference>
<evidence type="ECO:0000313" key="2">
    <source>
        <dbReference type="EMBL" id="EEY16208.1"/>
    </source>
</evidence>
<dbReference type="STRING" id="526221.C9S9Z5"/>
<organism evidence="3">
    <name type="scientific">Verticillium alfalfae (strain VaMs.102 / ATCC MYA-4576 / FGSC 10136)</name>
    <name type="common">Verticillium wilt of alfalfa</name>
    <name type="synonym">Verticillium albo-atrum</name>
    <dbReference type="NCBI Taxonomy" id="526221"/>
    <lineage>
        <taxon>Eukaryota</taxon>
        <taxon>Fungi</taxon>
        <taxon>Dikarya</taxon>
        <taxon>Ascomycota</taxon>
        <taxon>Pezizomycotina</taxon>
        <taxon>Sordariomycetes</taxon>
        <taxon>Hypocreomycetidae</taxon>
        <taxon>Glomerellales</taxon>
        <taxon>Plectosphaerellaceae</taxon>
        <taxon>Verticillium</taxon>
    </lineage>
</organism>
<name>C9S9Z5_VERA1</name>
<dbReference type="eggNOG" id="ENOG502SAN2">
    <property type="taxonomic scope" value="Eukaryota"/>
</dbReference>
<evidence type="ECO:0000313" key="3">
    <source>
        <dbReference type="Proteomes" id="UP000008698"/>
    </source>
</evidence>
<feature type="region of interest" description="Disordered" evidence="1">
    <location>
        <begin position="201"/>
        <end position="232"/>
    </location>
</feature>
<dbReference type="KEGG" id="val:VDBG_02317"/>
<feature type="compositionally biased region" description="Basic residues" evidence="1">
    <location>
        <begin position="139"/>
        <end position="150"/>
    </location>
</feature>
<feature type="compositionally biased region" description="Basic and acidic residues" evidence="1">
    <location>
        <begin position="201"/>
        <end position="210"/>
    </location>
</feature>
<evidence type="ECO:0000256" key="1">
    <source>
        <dbReference type="SAM" id="MobiDB-lite"/>
    </source>
</evidence>
<feature type="compositionally biased region" description="Polar residues" evidence="1">
    <location>
        <begin position="124"/>
        <end position="138"/>
    </location>
</feature>
<gene>
    <name evidence="2" type="ORF">VDBG_02317</name>
</gene>
<accession>C9S9Z5</accession>
<sequence length="232" mass="25279">MPFFSGRREPSPPPREPTPPPVEEPRRRGFFSGRRDPSPPRQAPVPQHAAVHEPPRKKGGLFGSLRDRSPSPVRDNHAVQHPSQDPHHRSTGGGGGLFHRNRGRSPSPARTSVSSLSSAGGSSYHTGPTRSGSVSTHGTRGKRGLLSKRGGRYDEADMDPSVLSARERVMGAEQAEKDADRALMAARESVAAAREEVRRVGEEAREDARRAKVKQYHAKEVSKRGKALGRFS</sequence>
<feature type="region of interest" description="Disordered" evidence="1">
    <location>
        <begin position="1"/>
        <end position="160"/>
    </location>
</feature>
<protein>
    <submittedName>
        <fullName evidence="2">Predicted protein</fullName>
    </submittedName>
</protein>
<feature type="compositionally biased region" description="Low complexity" evidence="1">
    <location>
        <begin position="104"/>
        <end position="123"/>
    </location>
</feature>
<dbReference type="AlphaFoldDB" id="C9S9Z5"/>
<feature type="compositionally biased region" description="Basic and acidic residues" evidence="1">
    <location>
        <begin position="23"/>
        <end position="38"/>
    </location>
</feature>
<dbReference type="Proteomes" id="UP000008698">
    <property type="component" value="Unassembled WGS sequence"/>
</dbReference>
<dbReference type="GeneID" id="9532601"/>
<dbReference type="OrthoDB" id="3211582at2759"/>
<feature type="compositionally biased region" description="Pro residues" evidence="1">
    <location>
        <begin position="11"/>
        <end position="22"/>
    </location>
</feature>
<dbReference type="RefSeq" id="XP_003008129.1">
    <property type="nucleotide sequence ID" value="XM_003008083.1"/>
</dbReference>
<proteinExistence type="predicted"/>
<dbReference type="EMBL" id="DS985215">
    <property type="protein sequence ID" value="EEY16208.1"/>
    <property type="molecule type" value="Genomic_DNA"/>
</dbReference>
<feature type="compositionally biased region" description="Basic and acidic residues" evidence="1">
    <location>
        <begin position="65"/>
        <end position="88"/>
    </location>
</feature>
<dbReference type="HOGENOM" id="CLU_116414_1_0_1"/>
<keyword evidence="3" id="KW-1185">Reference proteome</keyword>
<feature type="compositionally biased region" description="Basic and acidic residues" evidence="1">
    <location>
        <begin position="1"/>
        <end position="10"/>
    </location>
</feature>